<feature type="compositionally biased region" description="Polar residues" evidence="1">
    <location>
        <begin position="241"/>
        <end position="260"/>
    </location>
</feature>
<dbReference type="Pfam" id="PF10197">
    <property type="entry name" value="Cir_N"/>
    <property type="match status" value="1"/>
</dbReference>
<dbReference type="PANTHER" id="PTHR13151:SF2">
    <property type="entry name" value="COREPRESSOR INTERACTING WITH RBPJ 1"/>
    <property type="match status" value="1"/>
</dbReference>
<evidence type="ECO:0000313" key="3">
    <source>
        <dbReference type="EMBL" id="CAD9826082.1"/>
    </source>
</evidence>
<reference evidence="3" key="1">
    <citation type="submission" date="2021-01" db="EMBL/GenBank/DDBJ databases">
        <authorList>
            <person name="Corre E."/>
            <person name="Pelletier E."/>
            <person name="Niang G."/>
            <person name="Scheremetjew M."/>
            <person name="Finn R."/>
            <person name="Kale V."/>
            <person name="Holt S."/>
            <person name="Cochrane G."/>
            <person name="Meng A."/>
            <person name="Brown T."/>
            <person name="Cohen L."/>
        </authorList>
    </citation>
    <scope>NUCLEOTIDE SEQUENCE</scope>
    <source>
        <strain evidence="3">CCMP2084</strain>
    </source>
</reference>
<feature type="compositionally biased region" description="Basic and acidic residues" evidence="1">
    <location>
        <begin position="364"/>
        <end position="378"/>
    </location>
</feature>
<dbReference type="Pfam" id="PF15288">
    <property type="entry name" value="zf-CCHC_6"/>
    <property type="match status" value="1"/>
</dbReference>
<protein>
    <recommendedName>
        <fullName evidence="2">CBF1-interacting co-repressor CIR N-terminal domain-containing protein</fullName>
    </recommendedName>
</protein>
<dbReference type="SMART" id="SM01083">
    <property type="entry name" value="Cir_N"/>
    <property type="match status" value="1"/>
</dbReference>
<gene>
    <name evidence="3" type="ORF">ASEP1449_LOCUS17916</name>
</gene>
<organism evidence="3">
    <name type="scientific">Attheya septentrionalis</name>
    <dbReference type="NCBI Taxonomy" id="420275"/>
    <lineage>
        <taxon>Eukaryota</taxon>
        <taxon>Sar</taxon>
        <taxon>Stramenopiles</taxon>
        <taxon>Ochrophyta</taxon>
        <taxon>Bacillariophyta</taxon>
        <taxon>Coscinodiscophyceae</taxon>
        <taxon>Chaetocerotophycidae</taxon>
        <taxon>Chaetocerotales</taxon>
        <taxon>Attheyaceae</taxon>
        <taxon>Attheya</taxon>
    </lineage>
</organism>
<feature type="region of interest" description="Disordered" evidence="1">
    <location>
        <begin position="26"/>
        <end position="62"/>
    </location>
</feature>
<feature type="compositionally biased region" description="Polar residues" evidence="1">
    <location>
        <begin position="98"/>
        <end position="113"/>
    </location>
</feature>
<dbReference type="InterPro" id="IPR040014">
    <property type="entry name" value="CIR1"/>
</dbReference>
<sequence length="378" mass="42566">MVAGLKFLSKKSFNPQNNVNRKAVWEAHQRTGAEEKRIKEREDQLRRERDDEELALSRGGAEAAHRTTLTFMYKAPPGLATESSTETNNPTTDISPEPNATETGETTDLTRPQSGDDAAARAFRAMLMGGATEDTATNPNDTGLTSSVVASASEDQKKQPDTRTALEKAVGKKSQTLSLKEQVERFPQLQNAPMVKGLKAAGGADAQGVSFKPLGAQFRNVKCMSCGQWGHTRGDRECPQTGWNPFAASTTSAKQFNATDKPTETTTETKLDNSTNGSNRSDEEDTRNVRRKREKKERKSDKKHRHRSRRDYDDSDRRRRRSRSASSESSSSYYSDDERRHRKSRRRSKRDDSERRKHRKSSHRKSESSKQNRRSPES</sequence>
<name>A0A7S2UPE8_9STRA</name>
<proteinExistence type="predicted"/>
<dbReference type="InterPro" id="IPR041670">
    <property type="entry name" value="Znf-CCHC_6"/>
</dbReference>
<feature type="domain" description="CBF1-interacting co-repressor CIR N-terminal" evidence="2">
    <location>
        <begin position="12"/>
        <end position="48"/>
    </location>
</feature>
<dbReference type="PANTHER" id="PTHR13151">
    <property type="entry name" value="CBF1 INTERACTING COREPRESSOR CIR"/>
    <property type="match status" value="1"/>
</dbReference>
<dbReference type="AlphaFoldDB" id="A0A7S2UPE8"/>
<feature type="compositionally biased region" description="Low complexity" evidence="1">
    <location>
        <begin position="81"/>
        <end position="92"/>
    </location>
</feature>
<feature type="compositionally biased region" description="Polar residues" evidence="1">
    <location>
        <begin position="134"/>
        <end position="150"/>
    </location>
</feature>
<feature type="region of interest" description="Disordered" evidence="1">
    <location>
        <begin position="77"/>
        <end position="115"/>
    </location>
</feature>
<feature type="compositionally biased region" description="Basic residues" evidence="1">
    <location>
        <begin position="289"/>
        <end position="309"/>
    </location>
</feature>
<dbReference type="GO" id="GO:0005634">
    <property type="term" value="C:nucleus"/>
    <property type="evidence" value="ECO:0007669"/>
    <property type="project" value="TreeGrafter"/>
</dbReference>
<feature type="compositionally biased region" description="Low complexity" evidence="1">
    <location>
        <begin position="324"/>
        <end position="334"/>
    </location>
</feature>
<evidence type="ECO:0000259" key="2">
    <source>
        <dbReference type="SMART" id="SM01083"/>
    </source>
</evidence>
<feature type="compositionally biased region" description="Basic and acidic residues" evidence="1">
    <location>
        <begin position="154"/>
        <end position="170"/>
    </location>
</feature>
<feature type="compositionally biased region" description="Basic and acidic residues" evidence="1">
    <location>
        <begin position="261"/>
        <end position="271"/>
    </location>
</feature>
<dbReference type="InterPro" id="IPR019339">
    <property type="entry name" value="CIR_N_dom"/>
</dbReference>
<dbReference type="GO" id="GO:0003714">
    <property type="term" value="F:transcription corepressor activity"/>
    <property type="evidence" value="ECO:0007669"/>
    <property type="project" value="InterPro"/>
</dbReference>
<feature type="region of interest" description="Disordered" evidence="1">
    <location>
        <begin position="131"/>
        <end position="170"/>
    </location>
</feature>
<feature type="region of interest" description="Disordered" evidence="1">
    <location>
        <begin position="232"/>
        <end position="378"/>
    </location>
</feature>
<accession>A0A7S2UPE8</accession>
<feature type="compositionally biased region" description="Basic and acidic residues" evidence="1">
    <location>
        <begin position="26"/>
        <end position="49"/>
    </location>
</feature>
<dbReference type="EMBL" id="HBHQ01026470">
    <property type="protein sequence ID" value="CAD9826082.1"/>
    <property type="molecule type" value="Transcribed_RNA"/>
</dbReference>
<evidence type="ECO:0000256" key="1">
    <source>
        <dbReference type="SAM" id="MobiDB-lite"/>
    </source>
</evidence>